<dbReference type="KEGG" id="shun:DWB77_07493"/>
<organism evidence="1 2">
    <name type="scientific">Streptomyces hundungensis</name>
    <dbReference type="NCBI Taxonomy" id="1077946"/>
    <lineage>
        <taxon>Bacteria</taxon>
        <taxon>Bacillati</taxon>
        <taxon>Actinomycetota</taxon>
        <taxon>Actinomycetes</taxon>
        <taxon>Kitasatosporales</taxon>
        <taxon>Streptomycetaceae</taxon>
        <taxon>Streptomyces</taxon>
    </lineage>
</organism>
<evidence type="ECO:0000313" key="2">
    <source>
        <dbReference type="Proteomes" id="UP000271554"/>
    </source>
</evidence>
<gene>
    <name evidence="1" type="ORF">DWB77_07493</name>
</gene>
<evidence type="ECO:0000313" key="1">
    <source>
        <dbReference type="EMBL" id="AYG85276.1"/>
    </source>
</evidence>
<dbReference type="AlphaFoldDB" id="A0A387HMX4"/>
<sequence length="120" mass="13080">MTDLQVDQVPVRSAVVRWATRATTFAAAALDAWIPGSPAEMTVAISTGKHRTEVPVFSAAATAYTQREVDLSHALLAHFVRGTSSPAILTDWWKETRPVGVLRSRQREAILEGWTAPLLA</sequence>
<keyword evidence="2" id="KW-1185">Reference proteome</keyword>
<name>A0A387HMX4_9ACTN</name>
<accession>A0A387HMX4</accession>
<protein>
    <submittedName>
        <fullName evidence="1">Uncharacterized protein</fullName>
    </submittedName>
</protein>
<proteinExistence type="predicted"/>
<reference evidence="1 2" key="1">
    <citation type="submission" date="2018-10" db="EMBL/GenBank/DDBJ databases">
        <title>Relationship between Morphology and Antimicrobial Activity in Streptomyces.</title>
        <authorList>
            <person name="Kang H.J."/>
            <person name="Kim S.B."/>
        </authorList>
    </citation>
    <scope>NUCLEOTIDE SEQUENCE [LARGE SCALE GENOMIC DNA]</scope>
    <source>
        <strain evidence="1 2">BH38</strain>
    </source>
</reference>
<dbReference type="Proteomes" id="UP000271554">
    <property type="component" value="Chromosome"/>
</dbReference>
<dbReference type="EMBL" id="CP032698">
    <property type="protein sequence ID" value="AYG85276.1"/>
    <property type="molecule type" value="Genomic_DNA"/>
</dbReference>